<comment type="caution">
    <text evidence="1">The sequence shown here is derived from an EMBL/GenBank/DDBJ whole genome shotgun (WGS) entry which is preliminary data.</text>
</comment>
<protein>
    <submittedName>
        <fullName evidence="1">Uncharacterized protein</fullName>
    </submittedName>
</protein>
<accession>X1VK66</accession>
<gene>
    <name evidence="1" type="ORF">S12H4_46460</name>
</gene>
<proteinExistence type="predicted"/>
<feature type="non-terminal residue" evidence="1">
    <location>
        <position position="33"/>
    </location>
</feature>
<organism evidence="1">
    <name type="scientific">marine sediment metagenome</name>
    <dbReference type="NCBI Taxonomy" id="412755"/>
    <lineage>
        <taxon>unclassified sequences</taxon>
        <taxon>metagenomes</taxon>
        <taxon>ecological metagenomes</taxon>
    </lineage>
</organism>
<sequence>MTKISKENLNNKHVSFSKEKLIKAGYKKGEFRP</sequence>
<reference evidence="1" key="1">
    <citation type="journal article" date="2014" name="Front. Microbiol.">
        <title>High frequency of phylogenetically diverse reductive dehalogenase-homologous genes in deep subseafloor sedimentary metagenomes.</title>
        <authorList>
            <person name="Kawai M."/>
            <person name="Futagami T."/>
            <person name="Toyoda A."/>
            <person name="Takaki Y."/>
            <person name="Nishi S."/>
            <person name="Hori S."/>
            <person name="Arai W."/>
            <person name="Tsubouchi T."/>
            <person name="Morono Y."/>
            <person name="Uchiyama I."/>
            <person name="Ito T."/>
            <person name="Fujiyama A."/>
            <person name="Inagaki F."/>
            <person name="Takami H."/>
        </authorList>
    </citation>
    <scope>NUCLEOTIDE SEQUENCE</scope>
    <source>
        <strain evidence="1">Expedition CK06-06</strain>
    </source>
</reference>
<dbReference type="EMBL" id="BARW01028830">
    <property type="protein sequence ID" value="GAJ15906.1"/>
    <property type="molecule type" value="Genomic_DNA"/>
</dbReference>
<dbReference type="AlphaFoldDB" id="X1VK66"/>
<evidence type="ECO:0000313" key="1">
    <source>
        <dbReference type="EMBL" id="GAJ15906.1"/>
    </source>
</evidence>
<name>X1VK66_9ZZZZ</name>